<keyword evidence="1 2" id="KW-0732">Signal</keyword>
<keyword evidence="5" id="KW-1185">Reference proteome</keyword>
<dbReference type="RefSeq" id="WP_112113194.1">
    <property type="nucleotide sequence ID" value="NZ_QLSZ01000006.1"/>
</dbReference>
<feature type="chain" id="PRO_5016463535" evidence="2">
    <location>
        <begin position="19"/>
        <end position="239"/>
    </location>
</feature>
<dbReference type="NCBIfam" id="TIGR04183">
    <property type="entry name" value="Por_Secre_tail"/>
    <property type="match status" value="1"/>
</dbReference>
<gene>
    <name evidence="4" type="ORF">CLV55_10679</name>
</gene>
<dbReference type="InterPro" id="IPR026444">
    <property type="entry name" value="Secre_tail"/>
</dbReference>
<feature type="signal peptide" evidence="2">
    <location>
        <begin position="1"/>
        <end position="18"/>
    </location>
</feature>
<name>A0A328YCR6_9FLAO</name>
<organism evidence="4 5">
    <name type="scientific">Flavobacterium aciduliphilum</name>
    <dbReference type="NCBI Taxonomy" id="1101402"/>
    <lineage>
        <taxon>Bacteria</taxon>
        <taxon>Pseudomonadati</taxon>
        <taxon>Bacteroidota</taxon>
        <taxon>Flavobacteriia</taxon>
        <taxon>Flavobacteriales</taxon>
        <taxon>Flavobacteriaceae</taxon>
        <taxon>Flavobacterium</taxon>
    </lineage>
</organism>
<proteinExistence type="predicted"/>
<dbReference type="OrthoDB" id="1247931at2"/>
<dbReference type="EMBL" id="QLSZ01000006">
    <property type="protein sequence ID" value="RAR71729.1"/>
    <property type="molecule type" value="Genomic_DNA"/>
</dbReference>
<sequence>MKQFVFIAAFFCTALNFAQISMYKHDMTPILNGQVVAFNTTTFPDNELDFYIKNNSASSVSVKVSCVSLLNNDGTGFELCFGPECLSFVEEGTSYPTNPVVIAANGTNGNFDHFLNTNASAGVFPRDYNFRFYQVGNPSGNTIDFTYRYDPGLSVHDIEQLQTYGVIIKSTQVVDALELDVLKSTNLELYDLNGKIVKDKIKLYYGVQTLDVSNLSSGTYIINFISDDGNSSKVKFNKK</sequence>
<dbReference type="Pfam" id="PF18962">
    <property type="entry name" value="Por_Secre_tail"/>
    <property type="match status" value="1"/>
</dbReference>
<dbReference type="Proteomes" id="UP000248840">
    <property type="component" value="Unassembled WGS sequence"/>
</dbReference>
<evidence type="ECO:0000256" key="1">
    <source>
        <dbReference type="ARBA" id="ARBA00022729"/>
    </source>
</evidence>
<feature type="domain" description="Secretion system C-terminal sorting" evidence="3">
    <location>
        <begin position="182"/>
        <end position="233"/>
    </location>
</feature>
<evidence type="ECO:0000259" key="3">
    <source>
        <dbReference type="Pfam" id="PF18962"/>
    </source>
</evidence>
<accession>A0A328YCR6</accession>
<comment type="caution">
    <text evidence="4">The sequence shown here is derived from an EMBL/GenBank/DDBJ whole genome shotgun (WGS) entry which is preliminary data.</text>
</comment>
<evidence type="ECO:0000313" key="5">
    <source>
        <dbReference type="Proteomes" id="UP000248840"/>
    </source>
</evidence>
<evidence type="ECO:0000256" key="2">
    <source>
        <dbReference type="SAM" id="SignalP"/>
    </source>
</evidence>
<dbReference type="AlphaFoldDB" id="A0A328YCR6"/>
<reference evidence="4 5" key="1">
    <citation type="submission" date="2018-06" db="EMBL/GenBank/DDBJ databases">
        <title>Genomic Encyclopedia of Archaeal and Bacterial Type Strains, Phase II (KMG-II): from individual species to whole genera.</title>
        <authorList>
            <person name="Goeker M."/>
        </authorList>
    </citation>
    <scope>NUCLEOTIDE SEQUENCE [LARGE SCALE GENOMIC DNA]</scope>
    <source>
        <strain evidence="4 5">DSM 25663</strain>
    </source>
</reference>
<evidence type="ECO:0000313" key="4">
    <source>
        <dbReference type="EMBL" id="RAR71729.1"/>
    </source>
</evidence>
<protein>
    <submittedName>
        <fullName evidence="4">Putative secreted protein (Por secretion system target)</fullName>
    </submittedName>
</protein>